<dbReference type="PANTHER" id="PTHR33096">
    <property type="entry name" value="CXC2 DOMAIN-CONTAINING PROTEIN"/>
    <property type="match status" value="1"/>
</dbReference>
<feature type="domain" description="CxC2-like cysteine cluster KDZ transposase-associated" evidence="2">
    <location>
        <begin position="67"/>
        <end position="172"/>
    </location>
</feature>
<dbReference type="OrthoDB" id="10063408at2759"/>
<dbReference type="PANTHER" id="PTHR33096:SF1">
    <property type="entry name" value="CXC1-LIKE CYSTEINE CLUSTER ASSOCIATED WITH KDZ TRANSPOSASES DOMAIN-CONTAINING PROTEIN"/>
    <property type="match status" value="1"/>
</dbReference>
<name>A0A4S8LQD2_DENBC</name>
<evidence type="ECO:0000259" key="2">
    <source>
        <dbReference type="Pfam" id="PF18803"/>
    </source>
</evidence>
<evidence type="ECO:0000256" key="1">
    <source>
        <dbReference type="SAM" id="MobiDB-lite"/>
    </source>
</evidence>
<evidence type="ECO:0000313" key="4">
    <source>
        <dbReference type="Proteomes" id="UP000297245"/>
    </source>
</evidence>
<dbReference type="InterPro" id="IPR040521">
    <property type="entry name" value="KDZ"/>
</dbReference>
<dbReference type="AlphaFoldDB" id="A0A4S8LQD2"/>
<dbReference type="InterPro" id="IPR041457">
    <property type="entry name" value="CxC2_KDZ-assoc"/>
</dbReference>
<dbReference type="Pfam" id="PF18758">
    <property type="entry name" value="KDZ"/>
    <property type="match status" value="1"/>
</dbReference>
<keyword evidence="4" id="KW-1185">Reference proteome</keyword>
<feature type="region of interest" description="Disordered" evidence="1">
    <location>
        <begin position="483"/>
        <end position="503"/>
    </location>
</feature>
<dbReference type="EMBL" id="ML179303">
    <property type="protein sequence ID" value="THU91554.1"/>
    <property type="molecule type" value="Genomic_DNA"/>
</dbReference>
<sequence length="503" mass="57877">MLRLEGRRGMGKICSQCKMSSPIYRCTDDDCLRAGMMCKDCFVRCHQNHPLHWAEEWNGKHFQPTSLKTLGLIVELGHNPDEPVCIFQQNADVDFTVLHTNGLHQVAVTFCACRKSLGHRNQLLRVQWYPATPKNPQSAITFACLRQFQHLNCIGKLPAYDYYLSLEVMTKSRQRTDPPNRYRAFLQCMFQWRHLKMCKRAGRGHSIGGIIETILGELALECPHVLILKRTFHQIGKTVPLNWRNFLYFMFFAIDANFRLRNRAVSNHHRSPTLGDGWAYLAPRESYENHILQFVDQKEMSSCSGFAAIFLATLKNVKGLRVSGVGGVCCGRHRVWRANGIGDLQKGERYCNIDFLFWSSIKDEDYLCIVVSYDISCQWSQNFWTRMDDIDPSIKVKYGEGKIMFMVPKFHLRAHQRTCQTKYSFNYASGVGQTHGEVVEQGWAHLNKVATQTKEMGPGTRAMTLDDIVGFANWRTIENLARKRGEDSTQKKEEIERGISLEQ</sequence>
<dbReference type="Proteomes" id="UP000297245">
    <property type="component" value="Unassembled WGS sequence"/>
</dbReference>
<protein>
    <recommendedName>
        <fullName evidence="2">CxC2-like cysteine cluster KDZ transposase-associated domain-containing protein</fullName>
    </recommendedName>
</protein>
<proteinExistence type="predicted"/>
<reference evidence="3 4" key="1">
    <citation type="journal article" date="2019" name="Nat. Ecol. Evol.">
        <title>Megaphylogeny resolves global patterns of mushroom evolution.</title>
        <authorList>
            <person name="Varga T."/>
            <person name="Krizsan K."/>
            <person name="Foldi C."/>
            <person name="Dima B."/>
            <person name="Sanchez-Garcia M."/>
            <person name="Sanchez-Ramirez S."/>
            <person name="Szollosi G.J."/>
            <person name="Szarkandi J.G."/>
            <person name="Papp V."/>
            <person name="Albert L."/>
            <person name="Andreopoulos W."/>
            <person name="Angelini C."/>
            <person name="Antonin V."/>
            <person name="Barry K.W."/>
            <person name="Bougher N.L."/>
            <person name="Buchanan P."/>
            <person name="Buyck B."/>
            <person name="Bense V."/>
            <person name="Catcheside P."/>
            <person name="Chovatia M."/>
            <person name="Cooper J."/>
            <person name="Damon W."/>
            <person name="Desjardin D."/>
            <person name="Finy P."/>
            <person name="Geml J."/>
            <person name="Haridas S."/>
            <person name="Hughes K."/>
            <person name="Justo A."/>
            <person name="Karasinski D."/>
            <person name="Kautmanova I."/>
            <person name="Kiss B."/>
            <person name="Kocsube S."/>
            <person name="Kotiranta H."/>
            <person name="LaButti K.M."/>
            <person name="Lechner B.E."/>
            <person name="Liimatainen K."/>
            <person name="Lipzen A."/>
            <person name="Lukacs Z."/>
            <person name="Mihaltcheva S."/>
            <person name="Morgado L.N."/>
            <person name="Niskanen T."/>
            <person name="Noordeloos M.E."/>
            <person name="Ohm R.A."/>
            <person name="Ortiz-Santana B."/>
            <person name="Ovrebo C."/>
            <person name="Racz N."/>
            <person name="Riley R."/>
            <person name="Savchenko A."/>
            <person name="Shiryaev A."/>
            <person name="Soop K."/>
            <person name="Spirin V."/>
            <person name="Szebenyi C."/>
            <person name="Tomsovsky M."/>
            <person name="Tulloss R.E."/>
            <person name="Uehling J."/>
            <person name="Grigoriev I.V."/>
            <person name="Vagvolgyi C."/>
            <person name="Papp T."/>
            <person name="Martin F.M."/>
            <person name="Miettinen O."/>
            <person name="Hibbett D.S."/>
            <person name="Nagy L.G."/>
        </authorList>
    </citation>
    <scope>NUCLEOTIDE SEQUENCE [LARGE SCALE GENOMIC DNA]</scope>
    <source>
        <strain evidence="3 4">CBS 962.96</strain>
    </source>
</reference>
<accession>A0A4S8LQD2</accession>
<organism evidence="3 4">
    <name type="scientific">Dendrothele bispora (strain CBS 962.96)</name>
    <dbReference type="NCBI Taxonomy" id="1314807"/>
    <lineage>
        <taxon>Eukaryota</taxon>
        <taxon>Fungi</taxon>
        <taxon>Dikarya</taxon>
        <taxon>Basidiomycota</taxon>
        <taxon>Agaricomycotina</taxon>
        <taxon>Agaricomycetes</taxon>
        <taxon>Agaricomycetidae</taxon>
        <taxon>Agaricales</taxon>
        <taxon>Agaricales incertae sedis</taxon>
        <taxon>Dendrothele</taxon>
    </lineage>
</organism>
<evidence type="ECO:0000313" key="3">
    <source>
        <dbReference type="EMBL" id="THU91554.1"/>
    </source>
</evidence>
<dbReference type="Pfam" id="PF18803">
    <property type="entry name" value="CxC2"/>
    <property type="match status" value="1"/>
</dbReference>
<gene>
    <name evidence="3" type="ORF">K435DRAFT_820791</name>
</gene>